<gene>
    <name evidence="1" type="ORF">FCALED_LOCUS7460</name>
</gene>
<keyword evidence="2" id="KW-1185">Reference proteome</keyword>
<protein>
    <submittedName>
        <fullName evidence="1">8629_t:CDS:1</fullName>
    </submittedName>
</protein>
<name>A0A9N9G362_9GLOM</name>
<dbReference type="OrthoDB" id="2443600at2759"/>
<sequence>KHSSKHVNSGSMELFLEYFETTLPEKYQFLDYYQYNKSRDGFTNIFRQEAKKTSSCLGTSGEK</sequence>
<dbReference type="AlphaFoldDB" id="A0A9N9G362"/>
<proteinExistence type="predicted"/>
<feature type="non-terminal residue" evidence="1">
    <location>
        <position position="1"/>
    </location>
</feature>
<organism evidence="1 2">
    <name type="scientific">Funneliformis caledonium</name>
    <dbReference type="NCBI Taxonomy" id="1117310"/>
    <lineage>
        <taxon>Eukaryota</taxon>
        <taxon>Fungi</taxon>
        <taxon>Fungi incertae sedis</taxon>
        <taxon>Mucoromycota</taxon>
        <taxon>Glomeromycotina</taxon>
        <taxon>Glomeromycetes</taxon>
        <taxon>Glomerales</taxon>
        <taxon>Glomeraceae</taxon>
        <taxon>Funneliformis</taxon>
    </lineage>
</organism>
<dbReference type="EMBL" id="CAJVPQ010001985">
    <property type="protein sequence ID" value="CAG8578327.1"/>
    <property type="molecule type" value="Genomic_DNA"/>
</dbReference>
<comment type="caution">
    <text evidence="1">The sequence shown here is derived from an EMBL/GenBank/DDBJ whole genome shotgun (WGS) entry which is preliminary data.</text>
</comment>
<reference evidence="1" key="1">
    <citation type="submission" date="2021-06" db="EMBL/GenBank/DDBJ databases">
        <authorList>
            <person name="Kallberg Y."/>
            <person name="Tangrot J."/>
            <person name="Rosling A."/>
        </authorList>
    </citation>
    <scope>NUCLEOTIDE SEQUENCE</scope>
    <source>
        <strain evidence="1">UK204</strain>
    </source>
</reference>
<dbReference type="Proteomes" id="UP000789570">
    <property type="component" value="Unassembled WGS sequence"/>
</dbReference>
<accession>A0A9N9G362</accession>
<evidence type="ECO:0000313" key="1">
    <source>
        <dbReference type="EMBL" id="CAG8578327.1"/>
    </source>
</evidence>
<evidence type="ECO:0000313" key="2">
    <source>
        <dbReference type="Proteomes" id="UP000789570"/>
    </source>
</evidence>